<dbReference type="Proteomes" id="UP000274358">
    <property type="component" value="Unassembled WGS sequence"/>
</dbReference>
<organism evidence="1 2">
    <name type="scientific">Dyella choica</name>
    <dbReference type="NCBI Taxonomy" id="1927959"/>
    <lineage>
        <taxon>Bacteria</taxon>
        <taxon>Pseudomonadati</taxon>
        <taxon>Pseudomonadota</taxon>
        <taxon>Gammaproteobacteria</taxon>
        <taxon>Lysobacterales</taxon>
        <taxon>Rhodanobacteraceae</taxon>
        <taxon>Dyella</taxon>
    </lineage>
</organism>
<accession>A0A432MB37</accession>
<keyword evidence="2" id="KW-1185">Reference proteome</keyword>
<name>A0A432MB37_9GAMM</name>
<proteinExistence type="predicted"/>
<reference evidence="1 2" key="1">
    <citation type="submission" date="2018-12" db="EMBL/GenBank/DDBJ databases">
        <title>Dyella dinghuensis sp. nov. DHOA06 and Dyella choica sp. nov. 4M-K27, isolated from forest soil.</title>
        <authorList>
            <person name="Qiu L.-H."/>
            <person name="Gao Z.-H."/>
        </authorList>
    </citation>
    <scope>NUCLEOTIDE SEQUENCE [LARGE SCALE GENOMIC DNA]</scope>
    <source>
        <strain evidence="1 2">4M-K27</strain>
    </source>
</reference>
<protein>
    <submittedName>
        <fullName evidence="1">Uncharacterized protein</fullName>
    </submittedName>
</protein>
<sequence>MSSITLGNIYIANGQSQGWITTWNNPGWKGDTFIQPQPLNTGASLLYAGSESVSLNNGGQYSFGYTVKNNGPNSTYYNLQVGSN</sequence>
<dbReference type="EMBL" id="RYYV01000001">
    <property type="protein sequence ID" value="RUL79951.1"/>
    <property type="molecule type" value="Genomic_DNA"/>
</dbReference>
<evidence type="ECO:0000313" key="2">
    <source>
        <dbReference type="Proteomes" id="UP000274358"/>
    </source>
</evidence>
<dbReference type="AlphaFoldDB" id="A0A432MB37"/>
<evidence type="ECO:0000313" key="1">
    <source>
        <dbReference type="EMBL" id="RUL79951.1"/>
    </source>
</evidence>
<gene>
    <name evidence="1" type="ORF">EKH80_01800</name>
</gene>
<dbReference type="RefSeq" id="WP_126683002.1">
    <property type="nucleotide sequence ID" value="NZ_RYYV01000001.1"/>
</dbReference>
<comment type="caution">
    <text evidence="1">The sequence shown here is derived from an EMBL/GenBank/DDBJ whole genome shotgun (WGS) entry which is preliminary data.</text>
</comment>